<dbReference type="Gene3D" id="3.40.1190.20">
    <property type="match status" value="1"/>
</dbReference>
<dbReference type="EMBL" id="CP002529">
    <property type="protein sequence ID" value="ADY02038.1"/>
    <property type="molecule type" value="Genomic_DNA"/>
</dbReference>
<evidence type="ECO:0000313" key="5">
    <source>
        <dbReference type="EMBL" id="ADY02038.1"/>
    </source>
</evidence>
<dbReference type="Pfam" id="PF00294">
    <property type="entry name" value="PfkB"/>
    <property type="match status" value="1"/>
</dbReference>
<dbReference type="InterPro" id="IPR054939">
    <property type="entry name" value="KDG_KDGal_kin"/>
</dbReference>
<evidence type="ECO:0000256" key="3">
    <source>
        <dbReference type="ARBA" id="ARBA00022777"/>
    </source>
</evidence>
<dbReference type="eggNOG" id="arCOG00014">
    <property type="taxonomic scope" value="Archaea"/>
</dbReference>
<comment type="similarity">
    <text evidence="1">Belongs to the carbohydrate kinase PfkB family.</text>
</comment>
<evidence type="ECO:0000259" key="4">
    <source>
        <dbReference type="Pfam" id="PF00294"/>
    </source>
</evidence>
<evidence type="ECO:0000256" key="1">
    <source>
        <dbReference type="ARBA" id="ARBA00010688"/>
    </source>
</evidence>
<dbReference type="AlphaFoldDB" id="F0QVD6"/>
<dbReference type="STRING" id="985053.VMUT_1837"/>
<dbReference type="InterPro" id="IPR011611">
    <property type="entry name" value="PfkB_dom"/>
</dbReference>
<dbReference type="Proteomes" id="UP000007485">
    <property type="component" value="Chromosome"/>
</dbReference>
<feature type="domain" description="Carbohydrate kinase PfkB" evidence="4">
    <location>
        <begin position="7"/>
        <end position="308"/>
    </location>
</feature>
<dbReference type="CDD" id="cd01166">
    <property type="entry name" value="KdgK"/>
    <property type="match status" value="1"/>
</dbReference>
<organism evidence="5 6">
    <name type="scientific">Vulcanisaeta moutnovskia (strain 768-28)</name>
    <dbReference type="NCBI Taxonomy" id="985053"/>
    <lineage>
        <taxon>Archaea</taxon>
        <taxon>Thermoproteota</taxon>
        <taxon>Thermoprotei</taxon>
        <taxon>Thermoproteales</taxon>
        <taxon>Thermoproteaceae</taxon>
        <taxon>Vulcanisaeta</taxon>
    </lineage>
</organism>
<reference evidence="5 6" key="1">
    <citation type="journal article" date="2011" name="J. Bacteriol.">
        <title>Complete genome sequence of 'Vulcanisaeta moutnovskia' strain 768-28, a novel member of the hyperthermophilic crenarchaeal genus vulcanisaeta.</title>
        <authorList>
            <person name="Gumerov V.M."/>
            <person name="Mardanov A.V."/>
            <person name="Beletsky A.V."/>
            <person name="Prokofeva M.I."/>
            <person name="Bonch-Osmolovskaya E.A."/>
            <person name="Ravin N.V."/>
            <person name="Skryabin K.G."/>
        </authorList>
    </citation>
    <scope>NUCLEOTIDE SEQUENCE [LARGE SCALE GENOMIC DNA]</scope>
    <source>
        <strain evidence="5 6">768-28</strain>
    </source>
</reference>
<keyword evidence="3 5" id="KW-0418">Kinase</keyword>
<sequence>MVVAVLMPEVVALGEPLVQFNAVTDGPLRHVTYFEKHATGTEANVCVALVRLDVSCGLITRLGADEFGLFIYNWLRGESVDVSHVKFDPERPTGIYFVQRNYPIPGVSDVLYYRRGSAASALGPDDVDPDYVSGARVFHTTGITMAISDTARSAAFKYLEVARSKGVTTSFDVNYRRKLWANVDDAINVLSKALNFADIVFLDEDEANLLLGISAIDDVLRELRSKFGINRAVLKLGLKGSVAYWEGRIVKVDAFRVPVKDPIGAGDAYAGVFLASILRGHDVEKAMRRASAAAAMVVMVRGDEENLPREDDLRRFLEGYGRQVDLR</sequence>
<accession>F0QVD6</accession>
<evidence type="ECO:0000256" key="2">
    <source>
        <dbReference type="ARBA" id="ARBA00022679"/>
    </source>
</evidence>
<name>F0QVD6_VULM7</name>
<keyword evidence="6" id="KW-1185">Reference proteome</keyword>
<dbReference type="InterPro" id="IPR029056">
    <property type="entry name" value="Ribokinase-like"/>
</dbReference>
<dbReference type="PANTHER" id="PTHR43085">
    <property type="entry name" value="HEXOKINASE FAMILY MEMBER"/>
    <property type="match status" value="1"/>
</dbReference>
<dbReference type="KEGG" id="vmo:VMUT_1837"/>
<dbReference type="SUPFAM" id="SSF53613">
    <property type="entry name" value="Ribokinase-like"/>
    <property type="match status" value="1"/>
</dbReference>
<evidence type="ECO:0000313" key="6">
    <source>
        <dbReference type="Proteomes" id="UP000007485"/>
    </source>
</evidence>
<dbReference type="GeneID" id="10289489"/>
<proteinExistence type="inferred from homology"/>
<dbReference type="PANTHER" id="PTHR43085:SF57">
    <property type="entry name" value="CARBOHYDRATE KINASE PFKB DOMAIN-CONTAINING PROTEIN"/>
    <property type="match status" value="1"/>
</dbReference>
<dbReference type="HOGENOM" id="CLU_027634_6_0_2"/>
<dbReference type="GO" id="GO:0016301">
    <property type="term" value="F:kinase activity"/>
    <property type="evidence" value="ECO:0007669"/>
    <property type="project" value="UniProtKB-KW"/>
</dbReference>
<dbReference type="NCBIfam" id="NF040938">
    <property type="entry name" value="KDG_KDGal_kin"/>
    <property type="match status" value="1"/>
</dbReference>
<protein>
    <submittedName>
        <fullName evidence="5">2-keto-3-deoxy-gluconate kinase (KDGK)</fullName>
    </submittedName>
</protein>
<dbReference type="RefSeq" id="WP_013605200.1">
    <property type="nucleotide sequence ID" value="NC_015151.1"/>
</dbReference>
<dbReference type="InterPro" id="IPR050306">
    <property type="entry name" value="PfkB_Carbo_kinase"/>
</dbReference>
<keyword evidence="2" id="KW-0808">Transferase</keyword>
<gene>
    <name evidence="5" type="ordered locus">VMUT_1837</name>
</gene>